<comment type="similarity">
    <text evidence="2 15">Belongs to the organo anion transporter (TC 2.A.60) family.</text>
</comment>
<proteinExistence type="inferred from homology"/>
<evidence type="ECO:0000256" key="6">
    <source>
        <dbReference type="ARBA" id="ARBA00022989"/>
    </source>
</evidence>
<dbReference type="Gene3D" id="1.20.1250.20">
    <property type="entry name" value="MFS general substrate transporter like domains"/>
    <property type="match status" value="1"/>
</dbReference>
<evidence type="ECO:0000256" key="4">
    <source>
        <dbReference type="ARBA" id="ARBA00022475"/>
    </source>
</evidence>
<dbReference type="PROSITE" id="PS50850">
    <property type="entry name" value="MFS"/>
    <property type="match status" value="1"/>
</dbReference>
<dbReference type="EMBL" id="KK928171">
    <property type="protein sequence ID" value="KFQ43956.1"/>
    <property type="molecule type" value="Genomic_DNA"/>
</dbReference>
<feature type="transmembrane region" description="Helical" evidence="15">
    <location>
        <begin position="590"/>
        <end position="614"/>
    </location>
</feature>
<feature type="transmembrane region" description="Helical" evidence="15">
    <location>
        <begin position="503"/>
        <end position="527"/>
    </location>
</feature>
<gene>
    <name evidence="19" type="ORF">N333_00663</name>
</gene>
<comment type="catalytic activity">
    <reaction evidence="13">
        <text>L-thyroxine(out) = L-thyroxine(in)</text>
        <dbReference type="Rhea" id="RHEA:71819"/>
        <dbReference type="ChEBI" id="CHEBI:58448"/>
    </reaction>
</comment>
<evidence type="ECO:0000256" key="2">
    <source>
        <dbReference type="ARBA" id="ARBA00009657"/>
    </source>
</evidence>
<dbReference type="InterPro" id="IPR036058">
    <property type="entry name" value="Kazal_dom_sf"/>
</dbReference>
<dbReference type="PANTHER" id="PTHR11388">
    <property type="entry name" value="ORGANIC ANION TRANSPORTER"/>
    <property type="match status" value="1"/>
</dbReference>
<keyword evidence="20" id="KW-1185">Reference proteome</keyword>
<feature type="transmembrane region" description="Helical" evidence="15">
    <location>
        <begin position="548"/>
        <end position="570"/>
    </location>
</feature>
<accession>A0A091RQ83</accession>
<feature type="non-terminal residue" evidence="19">
    <location>
        <position position="1"/>
    </location>
</feature>
<evidence type="ECO:0000256" key="15">
    <source>
        <dbReference type="RuleBase" id="RU362056"/>
    </source>
</evidence>
<comment type="subcellular location">
    <subcellularLocation>
        <location evidence="1 15">Cell membrane</location>
        <topology evidence="1 15">Multi-pass membrane protein</topology>
    </subcellularLocation>
</comment>
<dbReference type="NCBIfam" id="TIGR00805">
    <property type="entry name" value="oat"/>
    <property type="match status" value="1"/>
</dbReference>
<keyword evidence="5 15" id="KW-0812">Transmembrane</keyword>
<evidence type="ECO:0000256" key="10">
    <source>
        <dbReference type="ARBA" id="ARBA00023157"/>
    </source>
</evidence>
<keyword evidence="16" id="KW-0732">Signal</keyword>
<dbReference type="AlphaFoldDB" id="A0A091RQ83"/>
<evidence type="ECO:0000256" key="16">
    <source>
        <dbReference type="SAM" id="SignalP"/>
    </source>
</evidence>
<feature type="signal peptide" evidence="16">
    <location>
        <begin position="1"/>
        <end position="16"/>
    </location>
</feature>
<comment type="caution">
    <text evidence="15">Lacks conserved residue(s) required for the propagation of feature annotation.</text>
</comment>
<dbReference type="InterPro" id="IPR002350">
    <property type="entry name" value="Kazal_dom"/>
</dbReference>
<organism evidence="19 20">
    <name type="scientific">Nestor notabilis</name>
    <name type="common">Kea</name>
    <dbReference type="NCBI Taxonomy" id="176057"/>
    <lineage>
        <taxon>Eukaryota</taxon>
        <taxon>Metazoa</taxon>
        <taxon>Chordata</taxon>
        <taxon>Craniata</taxon>
        <taxon>Vertebrata</taxon>
        <taxon>Euteleostomi</taxon>
        <taxon>Archelosauria</taxon>
        <taxon>Archosauria</taxon>
        <taxon>Dinosauria</taxon>
        <taxon>Saurischia</taxon>
        <taxon>Theropoda</taxon>
        <taxon>Coelurosauria</taxon>
        <taxon>Aves</taxon>
        <taxon>Neognathae</taxon>
        <taxon>Neoaves</taxon>
        <taxon>Telluraves</taxon>
        <taxon>Australaves</taxon>
        <taxon>Psittaciformes</taxon>
        <taxon>Psittacidae</taxon>
        <taxon>Nestor</taxon>
    </lineage>
</organism>
<feature type="domain" description="Major facilitator superfamily (MFS) profile" evidence="17">
    <location>
        <begin position="1"/>
        <end position="619"/>
    </location>
</feature>
<comment type="catalytic activity">
    <reaction evidence="14">
        <text>L-thyroxine sulfate(out) = L-thyroxine sulfate(in)</text>
        <dbReference type="Rhea" id="RHEA:73311"/>
        <dbReference type="ChEBI" id="CHEBI:176512"/>
    </reaction>
</comment>
<dbReference type="Pfam" id="PF07648">
    <property type="entry name" value="Kazal_2"/>
    <property type="match status" value="1"/>
</dbReference>
<evidence type="ECO:0000256" key="13">
    <source>
        <dbReference type="ARBA" id="ARBA00051340"/>
    </source>
</evidence>
<feature type="transmembrane region" description="Helical" evidence="15">
    <location>
        <begin position="222"/>
        <end position="246"/>
    </location>
</feature>
<evidence type="ECO:0000259" key="18">
    <source>
        <dbReference type="PROSITE" id="PS51465"/>
    </source>
</evidence>
<feature type="transmembrane region" description="Helical" evidence="15">
    <location>
        <begin position="304"/>
        <end position="322"/>
    </location>
</feature>
<dbReference type="Proteomes" id="UP000053840">
    <property type="component" value="Unassembled WGS sequence"/>
</dbReference>
<dbReference type="InterPro" id="IPR020846">
    <property type="entry name" value="MFS_dom"/>
</dbReference>
<dbReference type="GO" id="GO:0006811">
    <property type="term" value="P:monoatomic ion transport"/>
    <property type="evidence" value="ECO:0007669"/>
    <property type="project" value="UniProtKB-KW"/>
</dbReference>
<evidence type="ECO:0000256" key="1">
    <source>
        <dbReference type="ARBA" id="ARBA00004651"/>
    </source>
</evidence>
<dbReference type="InterPro" id="IPR036259">
    <property type="entry name" value="MFS_trans_sf"/>
</dbReference>
<dbReference type="InterPro" id="IPR004156">
    <property type="entry name" value="OATP"/>
</dbReference>
<evidence type="ECO:0000256" key="8">
    <source>
        <dbReference type="ARBA" id="ARBA00023065"/>
    </source>
</evidence>
<sequence>VFLLALLLAYVGKTMSGAYMNSLFTQLEKQFNIPASLVGIINGSFEIGNLLLIAFVSYFGAKLHRPRIIALGCTTMSFGCLLISVPHFLFGRYSIESSISQQENFSVMPLCLVNQSLFSLPTEEPSTDCEKKPGSLLWIFVMFGNIVRGMGETPIMPLGISYLEDFAKAENSPFYLGCVHTATVIGPFLGLLLASFCAELFVDLGSVDAEDITITSTDARWVGAWWLGILICASLNLLVGIPFWFLPRSLLKEGETSESVEMSKKSVVPLQENDKNEVKQTVNSLHYFIPDFIPFLKALLRNPVYMLFICITVIQFNAFNAMLSFMPKYVEQQFGKSASDAIFLIGVYNLPVICIGYFFGGLLMKKFKINIYQAAKIAFWVSLLEYLLYFGAYWTICDTSPVAGLTVSYEGMEQVSYAETTLLAACNRDCDCPLKTWDPVCGNNGITYVSPCLAGCKSSRGTGKNMVFENCTCVAASGFSSQNISATLGRCDGEENCEKMLHYFLILSLVCSFIFSLSAMPGYMVLIRSLTPEEKSFGVGIHGLASRVFAGIPSPIYFGALIDTTCLKWGTTNCGGEGACRIYDIVTYRWLYLGLPAILRGVSYIPSAVILLILKKKLKSENQVL</sequence>
<reference evidence="19 20" key="1">
    <citation type="submission" date="2014-04" db="EMBL/GenBank/DDBJ databases">
        <title>Genome evolution of avian class.</title>
        <authorList>
            <person name="Zhang G."/>
            <person name="Li C."/>
        </authorList>
    </citation>
    <scope>NUCLEOTIDE SEQUENCE [LARGE SCALE GENOMIC DNA]</scope>
    <source>
        <strain evidence="19">BGI_N333</strain>
    </source>
</reference>
<evidence type="ECO:0000256" key="5">
    <source>
        <dbReference type="ARBA" id="ARBA00022692"/>
    </source>
</evidence>
<evidence type="ECO:0000256" key="12">
    <source>
        <dbReference type="ARBA" id="ARBA00050960"/>
    </source>
</evidence>
<feature type="transmembrane region" description="Helical" evidence="15">
    <location>
        <begin position="342"/>
        <end position="365"/>
    </location>
</feature>
<dbReference type="FunFam" id="3.30.60.30:FF:000048">
    <property type="entry name" value="Solute carrier organic anion transporter family member"/>
    <property type="match status" value="1"/>
</dbReference>
<evidence type="ECO:0000256" key="3">
    <source>
        <dbReference type="ARBA" id="ARBA00022448"/>
    </source>
</evidence>
<keyword evidence="7" id="KW-0445">Lipid transport</keyword>
<dbReference type="Gene3D" id="3.30.60.30">
    <property type="match status" value="1"/>
</dbReference>
<dbReference type="GO" id="GO:0016323">
    <property type="term" value="C:basolateral plasma membrane"/>
    <property type="evidence" value="ECO:0007669"/>
    <property type="project" value="UniProtKB-ARBA"/>
</dbReference>
<dbReference type="PROSITE" id="PS51465">
    <property type="entry name" value="KAZAL_2"/>
    <property type="match status" value="1"/>
</dbReference>
<keyword evidence="4" id="KW-1003">Cell membrane</keyword>
<protein>
    <recommendedName>
        <fullName evidence="15">Solute carrier organic anion transporter family member</fullName>
    </recommendedName>
</protein>
<name>A0A091RQ83_NESNO</name>
<evidence type="ECO:0000256" key="9">
    <source>
        <dbReference type="ARBA" id="ARBA00023136"/>
    </source>
</evidence>
<dbReference type="Pfam" id="PF03137">
    <property type="entry name" value="OATP"/>
    <property type="match status" value="1"/>
</dbReference>
<dbReference type="GO" id="GO:0015125">
    <property type="term" value="F:bile acid transmembrane transporter activity"/>
    <property type="evidence" value="ECO:0007669"/>
    <property type="project" value="TreeGrafter"/>
</dbReference>
<feature type="chain" id="PRO_5001879415" description="Solute carrier organic anion transporter family member" evidence="16">
    <location>
        <begin position="17"/>
        <end position="625"/>
    </location>
</feature>
<feature type="transmembrane region" description="Helical" evidence="15">
    <location>
        <begin position="40"/>
        <end position="61"/>
    </location>
</feature>
<keyword evidence="9 15" id="KW-0472">Membrane</keyword>
<keyword evidence="8 15" id="KW-0406">Ion transport</keyword>
<keyword evidence="10" id="KW-1015">Disulfide bond</keyword>
<keyword evidence="11" id="KW-0325">Glycoprotein</keyword>
<evidence type="ECO:0000256" key="11">
    <source>
        <dbReference type="ARBA" id="ARBA00023180"/>
    </source>
</evidence>
<evidence type="ECO:0000313" key="20">
    <source>
        <dbReference type="Proteomes" id="UP000053840"/>
    </source>
</evidence>
<evidence type="ECO:0000256" key="7">
    <source>
        <dbReference type="ARBA" id="ARBA00023055"/>
    </source>
</evidence>
<feature type="domain" description="Kazal-like" evidence="18">
    <location>
        <begin position="420"/>
        <end position="475"/>
    </location>
</feature>
<comment type="catalytic activity">
    <reaction evidence="12">
        <text>3,3',5'-triiodo-L-thyronine(out) = 3,3',5'-triiodo-L-thyronine(in)</text>
        <dbReference type="Rhea" id="RHEA:71815"/>
        <dbReference type="ChEBI" id="CHEBI:57261"/>
    </reaction>
</comment>
<feature type="transmembrane region" description="Helical" evidence="15">
    <location>
        <begin position="68"/>
        <end position="90"/>
    </location>
</feature>
<evidence type="ECO:0000313" key="19">
    <source>
        <dbReference type="EMBL" id="KFQ43956.1"/>
    </source>
</evidence>
<feature type="non-terminal residue" evidence="19">
    <location>
        <position position="625"/>
    </location>
</feature>
<evidence type="ECO:0000256" key="14">
    <source>
        <dbReference type="ARBA" id="ARBA00052624"/>
    </source>
</evidence>
<dbReference type="SUPFAM" id="SSF103473">
    <property type="entry name" value="MFS general substrate transporter"/>
    <property type="match status" value="1"/>
</dbReference>
<dbReference type="GO" id="GO:0043252">
    <property type="term" value="P:sodium-independent organic anion transport"/>
    <property type="evidence" value="ECO:0007669"/>
    <property type="project" value="TreeGrafter"/>
</dbReference>
<dbReference type="PANTHER" id="PTHR11388:SF16">
    <property type="entry name" value="SOLUTE CARRIER ORGANIC ANION TRANSPORTER FAMILY MEMBER 1A2"/>
    <property type="match status" value="1"/>
</dbReference>
<feature type="transmembrane region" description="Helical" evidence="15">
    <location>
        <begin position="136"/>
        <end position="162"/>
    </location>
</feature>
<keyword evidence="3 15" id="KW-0813">Transport</keyword>
<dbReference type="GO" id="GO:0015347">
    <property type="term" value="F:sodium-independent organic anion transmembrane transporter activity"/>
    <property type="evidence" value="ECO:0007669"/>
    <property type="project" value="TreeGrafter"/>
</dbReference>
<evidence type="ECO:0000259" key="17">
    <source>
        <dbReference type="PROSITE" id="PS50850"/>
    </source>
</evidence>
<dbReference type="SUPFAM" id="SSF100895">
    <property type="entry name" value="Kazal-type serine protease inhibitors"/>
    <property type="match status" value="1"/>
</dbReference>
<keyword evidence="6 15" id="KW-1133">Transmembrane helix</keyword>
<feature type="transmembrane region" description="Helical" evidence="15">
    <location>
        <begin position="174"/>
        <end position="202"/>
    </location>
</feature>